<evidence type="ECO:0000256" key="2">
    <source>
        <dbReference type="ARBA" id="ARBA00023002"/>
    </source>
</evidence>
<dbReference type="Pfam" id="PF13561">
    <property type="entry name" value="adh_short_C2"/>
    <property type="match status" value="1"/>
</dbReference>
<dbReference type="EMBL" id="JACRTD010000004">
    <property type="protein sequence ID" value="MBC8585287.1"/>
    <property type="molecule type" value="Genomic_DNA"/>
</dbReference>
<evidence type="ECO:0000256" key="1">
    <source>
        <dbReference type="ARBA" id="ARBA00006484"/>
    </source>
</evidence>
<dbReference type="InterPro" id="IPR036291">
    <property type="entry name" value="NAD(P)-bd_dom_sf"/>
</dbReference>
<comment type="caution">
    <text evidence="3">The sequence shown here is derived from an EMBL/GenBank/DDBJ whole genome shotgun (WGS) entry which is preliminary data.</text>
</comment>
<dbReference type="CDD" id="cd05233">
    <property type="entry name" value="SDR_c"/>
    <property type="match status" value="1"/>
</dbReference>
<protein>
    <submittedName>
        <fullName evidence="3">Glucose 1-dehydrogenase</fullName>
        <ecNumber evidence="3">1.1.1.47</ecNumber>
    </submittedName>
</protein>
<comment type="similarity">
    <text evidence="1">Belongs to the short-chain dehydrogenases/reductases (SDR) family.</text>
</comment>
<dbReference type="InterPro" id="IPR002347">
    <property type="entry name" value="SDR_fam"/>
</dbReference>
<gene>
    <name evidence="3" type="ORF">H8705_06790</name>
</gene>
<dbReference type="PANTHER" id="PTHR43477:SF1">
    <property type="entry name" value="DIHYDROANTICAPSIN 7-DEHYDROGENASE"/>
    <property type="match status" value="1"/>
</dbReference>
<dbReference type="Proteomes" id="UP000623678">
    <property type="component" value="Unassembled WGS sequence"/>
</dbReference>
<dbReference type="GO" id="GO:0008206">
    <property type="term" value="P:bile acid metabolic process"/>
    <property type="evidence" value="ECO:0007669"/>
    <property type="project" value="UniProtKB-ARBA"/>
</dbReference>
<dbReference type="InterPro" id="IPR020904">
    <property type="entry name" value="Sc_DH/Rdtase_CS"/>
</dbReference>
<keyword evidence="2 3" id="KW-0560">Oxidoreductase</keyword>
<dbReference type="SUPFAM" id="SSF51735">
    <property type="entry name" value="NAD(P)-binding Rossmann-fold domains"/>
    <property type="match status" value="1"/>
</dbReference>
<dbReference type="EC" id="1.1.1.47" evidence="3"/>
<dbReference type="PANTHER" id="PTHR43477">
    <property type="entry name" value="DIHYDROANTICAPSIN 7-DEHYDROGENASE"/>
    <property type="match status" value="1"/>
</dbReference>
<dbReference type="PRINTS" id="PR00081">
    <property type="entry name" value="GDHRDH"/>
</dbReference>
<organism evidence="3 4">
    <name type="scientific">Youxingia wuxianensis</name>
    <dbReference type="NCBI Taxonomy" id="2763678"/>
    <lineage>
        <taxon>Bacteria</taxon>
        <taxon>Bacillati</taxon>
        <taxon>Bacillota</taxon>
        <taxon>Clostridia</taxon>
        <taxon>Eubacteriales</taxon>
        <taxon>Oscillospiraceae</taxon>
        <taxon>Youxingia</taxon>
    </lineage>
</organism>
<evidence type="ECO:0000313" key="4">
    <source>
        <dbReference type="Proteomes" id="UP000623678"/>
    </source>
</evidence>
<keyword evidence="4" id="KW-1185">Reference proteome</keyword>
<reference evidence="3" key="1">
    <citation type="submission" date="2020-08" db="EMBL/GenBank/DDBJ databases">
        <title>Genome public.</title>
        <authorList>
            <person name="Liu C."/>
            <person name="Sun Q."/>
        </authorList>
    </citation>
    <scope>NUCLEOTIDE SEQUENCE</scope>
    <source>
        <strain evidence="3">NSJ-64</strain>
    </source>
</reference>
<dbReference type="PROSITE" id="PS00061">
    <property type="entry name" value="ADH_SHORT"/>
    <property type="match status" value="1"/>
</dbReference>
<accession>A0A926EQ08</accession>
<dbReference type="GO" id="GO:0047936">
    <property type="term" value="F:glucose 1-dehydrogenase [NAD(P)+] activity"/>
    <property type="evidence" value="ECO:0007669"/>
    <property type="project" value="UniProtKB-EC"/>
</dbReference>
<dbReference type="PRINTS" id="PR00080">
    <property type="entry name" value="SDRFAMILY"/>
</dbReference>
<sequence>MDFKEQVVVITGAGAGIGRVAAAKFGAAGAKVVLNSLSEQHALAACLSVKETGAECVSHFGDVSQSHSAKELIETALSHFGRIDVLVNNAGIVPSGNVEETSLEEWERCMGVNVRSVFLLCRYVLPHMRKQGGGVIVNNASVAAVKGLINRAAYSASKGAVLSLTRAMASDYVKDNVRVNCVCPGTTLTPSLEERISSSPDPKAAYAAFTARQPLGRLGTPEEIAQAILFAASRENSFMTGANIIVDGGLSV</sequence>
<evidence type="ECO:0000313" key="3">
    <source>
        <dbReference type="EMBL" id="MBC8585287.1"/>
    </source>
</evidence>
<dbReference type="RefSeq" id="WP_262395071.1">
    <property type="nucleotide sequence ID" value="NZ_JACRTD010000004.1"/>
</dbReference>
<dbReference type="FunFam" id="3.40.50.720:FF:000084">
    <property type="entry name" value="Short-chain dehydrogenase reductase"/>
    <property type="match status" value="1"/>
</dbReference>
<proteinExistence type="inferred from homology"/>
<dbReference type="NCBIfam" id="NF005559">
    <property type="entry name" value="PRK07231.1"/>
    <property type="match status" value="1"/>
</dbReference>
<dbReference type="AlphaFoldDB" id="A0A926EQ08"/>
<dbReference type="InterPro" id="IPR051122">
    <property type="entry name" value="SDR_DHRS6-like"/>
</dbReference>
<name>A0A926EQ08_9FIRM</name>
<dbReference type="Gene3D" id="3.40.50.720">
    <property type="entry name" value="NAD(P)-binding Rossmann-like Domain"/>
    <property type="match status" value="1"/>
</dbReference>